<proteinExistence type="predicted"/>
<gene>
    <name evidence="1" type="ORF">RD2015_2240</name>
</gene>
<dbReference type="OrthoDB" id="8901868at2"/>
<protein>
    <submittedName>
        <fullName evidence="1">Uncharacterized protein</fullName>
    </submittedName>
</protein>
<organism evidence="1 2">
    <name type="scientific">Roseateles depolymerans</name>
    <dbReference type="NCBI Taxonomy" id="76731"/>
    <lineage>
        <taxon>Bacteria</taxon>
        <taxon>Pseudomonadati</taxon>
        <taxon>Pseudomonadota</taxon>
        <taxon>Betaproteobacteria</taxon>
        <taxon>Burkholderiales</taxon>
        <taxon>Sphaerotilaceae</taxon>
        <taxon>Roseateles</taxon>
    </lineage>
</organism>
<accession>A0A0U3CDC0</accession>
<reference evidence="1 2" key="1">
    <citation type="submission" date="2015-12" db="EMBL/GenBank/DDBJ databases">
        <title>Complete genome of Roseateles depolymerans KCTC 42856.</title>
        <authorList>
            <person name="Kim K.M."/>
        </authorList>
    </citation>
    <scope>NUCLEOTIDE SEQUENCE [LARGE SCALE GENOMIC DNA]</scope>
    <source>
        <strain evidence="1 2">KCTC 42856</strain>
    </source>
</reference>
<dbReference type="Gene3D" id="3.30.1380.10">
    <property type="match status" value="1"/>
</dbReference>
<evidence type="ECO:0000313" key="1">
    <source>
        <dbReference type="EMBL" id="ALV06712.1"/>
    </source>
</evidence>
<dbReference type="RefSeq" id="WP_058934950.1">
    <property type="nucleotide sequence ID" value="NZ_CP013729.1"/>
</dbReference>
<dbReference type="SUPFAM" id="SSF55166">
    <property type="entry name" value="Hedgehog/DD-peptidase"/>
    <property type="match status" value="1"/>
</dbReference>
<name>A0A0U3CDC0_9BURK</name>
<dbReference type="InterPro" id="IPR009045">
    <property type="entry name" value="Zn_M74/Hedgehog-like"/>
</dbReference>
<keyword evidence="2" id="KW-1185">Reference proteome</keyword>
<dbReference type="AlphaFoldDB" id="A0A0U3CDC0"/>
<dbReference type="KEGG" id="rdp:RD2015_2240"/>
<sequence length="141" mass="15497">MITLDDYFMGRREKYPAALTTEIERNAARTVDLANKLLTEAQSYGVTVDQHPANHSTVSSGWRPPEVNAATPNSAARSKHMTGQAIDIYDPDGDLDEWLMTGQGQAVLSALGLWMEHPSATKGWCHVQTVPPGSGRRVFYP</sequence>
<evidence type="ECO:0000313" key="2">
    <source>
        <dbReference type="Proteomes" id="UP000060699"/>
    </source>
</evidence>
<dbReference type="STRING" id="76731.RD2015_2240"/>
<dbReference type="Proteomes" id="UP000060699">
    <property type="component" value="Chromosome"/>
</dbReference>
<dbReference type="EMBL" id="CP013729">
    <property type="protein sequence ID" value="ALV06712.1"/>
    <property type="molecule type" value="Genomic_DNA"/>
</dbReference>